<dbReference type="InterPro" id="IPR036974">
    <property type="entry name" value="PUA_sf"/>
</dbReference>
<evidence type="ECO:0000256" key="1">
    <source>
        <dbReference type="ARBA" id="ARBA00004496"/>
    </source>
</evidence>
<dbReference type="Proteomes" id="UP000317318">
    <property type="component" value="Chromosome"/>
</dbReference>
<dbReference type="SUPFAM" id="SSF53335">
    <property type="entry name" value="S-adenosyl-L-methionine-dependent methyltransferases"/>
    <property type="match status" value="1"/>
</dbReference>
<dbReference type="EMBL" id="CP036268">
    <property type="protein sequence ID" value="QDT39312.1"/>
    <property type="molecule type" value="Genomic_DNA"/>
</dbReference>
<keyword evidence="3 9" id="KW-0489">Methyltransferase</keyword>
<keyword evidence="10" id="KW-1185">Reference proteome</keyword>
<dbReference type="Pfam" id="PF10672">
    <property type="entry name" value="Methyltrans_SAM"/>
    <property type="match status" value="1"/>
</dbReference>
<dbReference type="GO" id="GO:0003723">
    <property type="term" value="F:RNA binding"/>
    <property type="evidence" value="ECO:0007669"/>
    <property type="project" value="InterPro"/>
</dbReference>
<evidence type="ECO:0000256" key="2">
    <source>
        <dbReference type="ARBA" id="ARBA00022490"/>
    </source>
</evidence>
<evidence type="ECO:0000259" key="7">
    <source>
        <dbReference type="Pfam" id="PF10672"/>
    </source>
</evidence>
<dbReference type="EC" id="2.1.1.191" evidence="9"/>
<dbReference type="InterPro" id="IPR041532">
    <property type="entry name" value="RlmI-like_PUA"/>
</dbReference>
<dbReference type="CDD" id="cd21153">
    <property type="entry name" value="PUA_RlmI"/>
    <property type="match status" value="1"/>
</dbReference>
<comment type="subcellular location">
    <subcellularLocation>
        <location evidence="1">Cytoplasm</location>
    </subcellularLocation>
</comment>
<dbReference type="PANTHER" id="PTHR42873:SF1">
    <property type="entry name" value="S-ADENOSYLMETHIONINE-DEPENDENT METHYLTRANSFERASE DOMAIN-CONTAINING PROTEIN"/>
    <property type="match status" value="1"/>
</dbReference>
<dbReference type="SUPFAM" id="SSF88697">
    <property type="entry name" value="PUA domain-like"/>
    <property type="match status" value="1"/>
</dbReference>
<dbReference type="KEGG" id="svp:Pan189_37180"/>
<feature type="domain" description="RlmI-like PUA" evidence="8">
    <location>
        <begin position="14"/>
        <end position="80"/>
    </location>
</feature>
<dbReference type="InterPro" id="IPR029063">
    <property type="entry name" value="SAM-dependent_MTases_sf"/>
</dbReference>
<dbReference type="InterPro" id="IPR019614">
    <property type="entry name" value="SAM-dep_methyl-trfase"/>
</dbReference>
<keyword evidence="4 9" id="KW-0808">Transferase</keyword>
<evidence type="ECO:0000256" key="5">
    <source>
        <dbReference type="ARBA" id="ARBA00022691"/>
    </source>
</evidence>
<organism evidence="9 10">
    <name type="scientific">Stratiformator vulcanicus</name>
    <dbReference type="NCBI Taxonomy" id="2527980"/>
    <lineage>
        <taxon>Bacteria</taxon>
        <taxon>Pseudomonadati</taxon>
        <taxon>Planctomycetota</taxon>
        <taxon>Planctomycetia</taxon>
        <taxon>Planctomycetales</taxon>
        <taxon>Planctomycetaceae</taxon>
        <taxon>Stratiformator</taxon>
    </lineage>
</organism>
<dbReference type="InterPro" id="IPR015947">
    <property type="entry name" value="PUA-like_sf"/>
</dbReference>
<gene>
    <name evidence="9" type="primary">rlmI_2</name>
    <name evidence="9" type="ORF">Pan189_37180</name>
</gene>
<dbReference type="CDD" id="cd11572">
    <property type="entry name" value="RlmI_M_like"/>
    <property type="match status" value="1"/>
</dbReference>
<evidence type="ECO:0000313" key="10">
    <source>
        <dbReference type="Proteomes" id="UP000317318"/>
    </source>
</evidence>
<evidence type="ECO:0000256" key="4">
    <source>
        <dbReference type="ARBA" id="ARBA00022679"/>
    </source>
</evidence>
<keyword evidence="5" id="KW-0949">S-adenosyl-L-methionine</keyword>
<dbReference type="GO" id="GO:0008168">
    <property type="term" value="F:methyltransferase activity"/>
    <property type="evidence" value="ECO:0007669"/>
    <property type="project" value="UniProtKB-KW"/>
</dbReference>
<keyword evidence="2" id="KW-0963">Cytoplasm</keyword>
<protein>
    <submittedName>
        <fullName evidence="9">Ribosomal RNA large subunit methyltransferase I</fullName>
        <ecNumber evidence="9">2.1.1.191</ecNumber>
    </submittedName>
</protein>
<dbReference type="CDD" id="cd02440">
    <property type="entry name" value="AdoMet_MTases"/>
    <property type="match status" value="1"/>
</dbReference>
<evidence type="ECO:0000313" key="9">
    <source>
        <dbReference type="EMBL" id="QDT39312.1"/>
    </source>
</evidence>
<feature type="domain" description="S-adenosylmethionine-dependent methyltransferase" evidence="7">
    <location>
        <begin position="197"/>
        <end position="367"/>
    </location>
</feature>
<comment type="similarity">
    <text evidence="6">Belongs to the methyltransferase superfamily. RlmI family.</text>
</comment>
<dbReference type="GO" id="GO:0005737">
    <property type="term" value="C:cytoplasm"/>
    <property type="evidence" value="ECO:0007669"/>
    <property type="project" value="UniProtKB-SubCell"/>
</dbReference>
<evidence type="ECO:0000256" key="6">
    <source>
        <dbReference type="ARBA" id="ARBA00038091"/>
    </source>
</evidence>
<reference evidence="9 10" key="1">
    <citation type="submission" date="2019-02" db="EMBL/GenBank/DDBJ databases">
        <title>Deep-cultivation of Planctomycetes and their phenomic and genomic characterization uncovers novel biology.</title>
        <authorList>
            <person name="Wiegand S."/>
            <person name="Jogler M."/>
            <person name="Boedeker C."/>
            <person name="Pinto D."/>
            <person name="Vollmers J."/>
            <person name="Rivas-Marin E."/>
            <person name="Kohn T."/>
            <person name="Peeters S.H."/>
            <person name="Heuer A."/>
            <person name="Rast P."/>
            <person name="Oberbeckmann S."/>
            <person name="Bunk B."/>
            <person name="Jeske O."/>
            <person name="Meyerdierks A."/>
            <person name="Storesund J.E."/>
            <person name="Kallscheuer N."/>
            <person name="Luecker S."/>
            <person name="Lage O.M."/>
            <person name="Pohl T."/>
            <person name="Merkel B.J."/>
            <person name="Hornburger P."/>
            <person name="Mueller R.-W."/>
            <person name="Bruemmer F."/>
            <person name="Labrenz M."/>
            <person name="Spormann A.M."/>
            <person name="Op den Camp H."/>
            <person name="Overmann J."/>
            <person name="Amann R."/>
            <person name="Jetten M.S.M."/>
            <person name="Mascher T."/>
            <person name="Medema M.H."/>
            <person name="Devos D.P."/>
            <person name="Kaster A.-K."/>
            <person name="Ovreas L."/>
            <person name="Rohde M."/>
            <person name="Galperin M.Y."/>
            <person name="Jogler C."/>
        </authorList>
    </citation>
    <scope>NUCLEOTIDE SEQUENCE [LARGE SCALE GENOMIC DNA]</scope>
    <source>
        <strain evidence="9 10">Pan189</strain>
    </source>
</reference>
<dbReference type="RefSeq" id="WP_145365460.1">
    <property type="nucleotide sequence ID" value="NZ_CP036268.1"/>
</dbReference>
<name>A0A517R623_9PLAN</name>
<dbReference type="OrthoDB" id="9805492at2"/>
<evidence type="ECO:0000259" key="8">
    <source>
        <dbReference type="Pfam" id="PF17785"/>
    </source>
</evidence>
<dbReference type="AlphaFoldDB" id="A0A517R623"/>
<dbReference type="Gene3D" id="3.30.750.80">
    <property type="entry name" value="RNA methyltransferase domain (HRMD) like"/>
    <property type="match status" value="1"/>
</dbReference>
<accession>A0A517R623</accession>
<sequence>MTDGTLPDADPIRVRLKRRKAQPFYFRHPWVFDGAIDSVDADVTPIPLGREAILETDRGEPLARGLFNPGSSLKLRLYSWDPEERLDAPFWGRRLDEAIRLRRRLFSDWGSESAFRLVFSEADGLSGLIVDRYGDYLLVQLTAGVLLPRLDMLLEELRQRLNPKGIWLRTEKGVTDTEGIDLSDRKLWGDAPPRPLFIKENGVTYGVDTEEGQKTGFFLDQRENRAAAAGYFRGGHLLDVCSYAGGFSLTALQKGSVDQATVVDVSKSALALCRANAELNGFADRIDEKQLDAWKALEEFQAAGTSFDAVVLDPPKMTRHRRGIDRALKGYFALNQLAVEVLKPGGILVTCSCSGLITGDDFLQMLATVAMRTGRRMRVLESRGASPDHPVAPNIPETEYLKCVICEVA</sequence>
<dbReference type="Gene3D" id="2.30.130.10">
    <property type="entry name" value="PUA domain"/>
    <property type="match status" value="1"/>
</dbReference>
<dbReference type="GO" id="GO:0032259">
    <property type="term" value="P:methylation"/>
    <property type="evidence" value="ECO:0007669"/>
    <property type="project" value="UniProtKB-KW"/>
</dbReference>
<dbReference type="PANTHER" id="PTHR42873">
    <property type="entry name" value="RIBOSOMAL RNA LARGE SUBUNIT METHYLTRANSFERASE"/>
    <property type="match status" value="1"/>
</dbReference>
<proteinExistence type="inferred from homology"/>
<dbReference type="Gene3D" id="3.40.50.150">
    <property type="entry name" value="Vaccinia Virus protein VP39"/>
    <property type="match status" value="1"/>
</dbReference>
<evidence type="ECO:0000256" key="3">
    <source>
        <dbReference type="ARBA" id="ARBA00022603"/>
    </source>
</evidence>
<dbReference type="Pfam" id="PF17785">
    <property type="entry name" value="PUA_3"/>
    <property type="match status" value="1"/>
</dbReference>